<keyword evidence="3" id="KW-1185">Reference proteome</keyword>
<feature type="region of interest" description="Disordered" evidence="1">
    <location>
        <begin position="1"/>
        <end position="99"/>
    </location>
</feature>
<comment type="caution">
    <text evidence="2">The sequence shown here is derived from an EMBL/GenBank/DDBJ whole genome shotgun (WGS) entry which is preliminary data.</text>
</comment>
<dbReference type="AlphaFoldDB" id="A0AAN9YVQ5"/>
<protein>
    <submittedName>
        <fullName evidence="2">Uncharacterized protein</fullName>
    </submittedName>
</protein>
<sequence>MKGSPIHVRGSERRKHDTDSESGSEPRGGGGGVCPPPCEADRPARVNKRSCPRPQAPQQSTARRAQSAGRLSFPDAAAAAAALPSPSLGGVGESSAREP</sequence>
<reference evidence="2 3" key="1">
    <citation type="submission" date="2024-03" db="EMBL/GenBank/DDBJ databases">
        <title>The genome assembly and annotation of the cricket Gryllus longicercus Weissman &amp; Gray.</title>
        <authorList>
            <person name="Szrajer S."/>
            <person name="Gray D."/>
            <person name="Ylla G."/>
        </authorList>
    </citation>
    <scope>NUCLEOTIDE SEQUENCE [LARGE SCALE GENOMIC DNA]</scope>
    <source>
        <strain evidence="2">DAG 2021-001</strain>
        <tissue evidence="2">Whole body minus gut</tissue>
    </source>
</reference>
<evidence type="ECO:0000313" key="2">
    <source>
        <dbReference type="EMBL" id="KAK7788888.1"/>
    </source>
</evidence>
<organism evidence="2 3">
    <name type="scientific">Gryllus longicercus</name>
    <dbReference type="NCBI Taxonomy" id="2509291"/>
    <lineage>
        <taxon>Eukaryota</taxon>
        <taxon>Metazoa</taxon>
        <taxon>Ecdysozoa</taxon>
        <taxon>Arthropoda</taxon>
        <taxon>Hexapoda</taxon>
        <taxon>Insecta</taxon>
        <taxon>Pterygota</taxon>
        <taxon>Neoptera</taxon>
        <taxon>Polyneoptera</taxon>
        <taxon>Orthoptera</taxon>
        <taxon>Ensifera</taxon>
        <taxon>Gryllidea</taxon>
        <taxon>Grylloidea</taxon>
        <taxon>Gryllidae</taxon>
        <taxon>Gryllinae</taxon>
        <taxon>Gryllus</taxon>
    </lineage>
</organism>
<gene>
    <name evidence="2" type="ORF">R5R35_011753</name>
</gene>
<accession>A0AAN9YVQ5</accession>
<dbReference type="Proteomes" id="UP001378592">
    <property type="component" value="Unassembled WGS sequence"/>
</dbReference>
<evidence type="ECO:0000313" key="3">
    <source>
        <dbReference type="Proteomes" id="UP001378592"/>
    </source>
</evidence>
<feature type="compositionally biased region" description="Basic and acidic residues" evidence="1">
    <location>
        <begin position="9"/>
        <end position="19"/>
    </location>
</feature>
<dbReference type="EMBL" id="JAZDUA010000903">
    <property type="protein sequence ID" value="KAK7788888.1"/>
    <property type="molecule type" value="Genomic_DNA"/>
</dbReference>
<name>A0AAN9YVQ5_9ORTH</name>
<evidence type="ECO:0000256" key="1">
    <source>
        <dbReference type="SAM" id="MobiDB-lite"/>
    </source>
</evidence>
<proteinExistence type="predicted"/>